<dbReference type="GO" id="GO:0016878">
    <property type="term" value="F:acid-thiol ligase activity"/>
    <property type="evidence" value="ECO:0007669"/>
    <property type="project" value="UniProtKB-ARBA"/>
</dbReference>
<protein>
    <submittedName>
        <fullName evidence="2">AMP-binding protein</fullName>
    </submittedName>
</protein>
<name>A0A9X3YIX9_9GAMM</name>
<evidence type="ECO:0000313" key="3">
    <source>
        <dbReference type="Proteomes" id="UP001139971"/>
    </source>
</evidence>
<dbReference type="PANTHER" id="PTHR43767">
    <property type="entry name" value="LONG-CHAIN-FATTY-ACID--COA LIGASE"/>
    <property type="match status" value="1"/>
</dbReference>
<proteinExistence type="predicted"/>
<dbReference type="SUPFAM" id="SSF56801">
    <property type="entry name" value="Acetyl-CoA synthetase-like"/>
    <property type="match status" value="1"/>
</dbReference>
<dbReference type="Gene3D" id="3.40.50.12780">
    <property type="entry name" value="N-terminal domain of ligase-like"/>
    <property type="match status" value="1"/>
</dbReference>
<dbReference type="InterPro" id="IPR050237">
    <property type="entry name" value="ATP-dep_AMP-bd_enzyme"/>
</dbReference>
<evidence type="ECO:0000259" key="1">
    <source>
        <dbReference type="Pfam" id="PF00501"/>
    </source>
</evidence>
<dbReference type="EMBL" id="JAOVZO020000017">
    <property type="protein sequence ID" value="MDC8013209.1"/>
    <property type="molecule type" value="Genomic_DNA"/>
</dbReference>
<gene>
    <name evidence="2" type="ORF">OD750_011735</name>
</gene>
<sequence length="460" mass="49679">MTFWALPASDAPALALGVDAASARVVDYRRLASLADAFVATLGTRARKRLGVVLCANAPEPIAAYLGALRAGDAAMLLNAQVAPGQLAALFDAYRPDWIVQPSARDPLPGYRLAGADGGWSTLRRDDGAGAGEIHDDLAVLLSTSGTTGSPKMVRLSYRNLDANARAIVEYLALGADERAITTLPFNYAYGLSVLNSHLSAGASLVLSDDSLLAREFWNRFALHGATSLAGVPYTYEILHRLNPDRLNLDTLRTLTQAGGRLAPKLVDYFREVAQRRGWRFFVMYGQTEAAPRISYVPPALLAAKAGSIGIAIPGGRLSLSPDGELVYEGPNVMLGYAFDRADLARGDETGGRLHTGDLAEVDADGCYFLRGRLRRYVKIHGNRVNLDDIERALEERLDRPVAVAGEDDRLRIYLGGDADAAKAFLTDAYRLHHSTFGIRVVEEIPRGSTGKIDYSALPR</sequence>
<dbReference type="InterPro" id="IPR042099">
    <property type="entry name" value="ANL_N_sf"/>
</dbReference>
<accession>A0A9X3YIX9</accession>
<keyword evidence="3" id="KW-1185">Reference proteome</keyword>
<dbReference type="PANTHER" id="PTHR43767:SF1">
    <property type="entry name" value="NONRIBOSOMAL PEPTIDE SYNTHASE PES1 (EUROFUNG)-RELATED"/>
    <property type="match status" value="1"/>
</dbReference>
<organism evidence="2 3">
    <name type="scientific">Tahibacter soli</name>
    <dbReference type="NCBI Taxonomy" id="2983605"/>
    <lineage>
        <taxon>Bacteria</taxon>
        <taxon>Pseudomonadati</taxon>
        <taxon>Pseudomonadota</taxon>
        <taxon>Gammaproteobacteria</taxon>
        <taxon>Lysobacterales</taxon>
        <taxon>Rhodanobacteraceae</taxon>
        <taxon>Tahibacter</taxon>
    </lineage>
</organism>
<dbReference type="Proteomes" id="UP001139971">
    <property type="component" value="Unassembled WGS sequence"/>
</dbReference>
<dbReference type="Gene3D" id="3.30.300.30">
    <property type="match status" value="1"/>
</dbReference>
<comment type="caution">
    <text evidence="2">The sequence shown here is derived from an EMBL/GenBank/DDBJ whole genome shotgun (WGS) entry which is preliminary data.</text>
</comment>
<evidence type="ECO:0000313" key="2">
    <source>
        <dbReference type="EMBL" id="MDC8013209.1"/>
    </source>
</evidence>
<feature type="domain" description="AMP-dependent synthetase/ligase" evidence="1">
    <location>
        <begin position="28"/>
        <end position="337"/>
    </location>
</feature>
<dbReference type="InterPro" id="IPR000873">
    <property type="entry name" value="AMP-dep_synth/lig_dom"/>
</dbReference>
<dbReference type="AlphaFoldDB" id="A0A9X3YIX9"/>
<reference evidence="2" key="1">
    <citation type="submission" date="2023-02" db="EMBL/GenBank/DDBJ databases">
        <title>Tahibacter soli sp. nov. isolated from soil.</title>
        <authorList>
            <person name="Baek J.H."/>
            <person name="Lee J.K."/>
            <person name="Choi D.G."/>
            <person name="Jeon C.O."/>
        </authorList>
    </citation>
    <scope>NUCLEOTIDE SEQUENCE</scope>
    <source>
        <strain evidence="2">BL</strain>
    </source>
</reference>
<dbReference type="RefSeq" id="WP_263545422.1">
    <property type="nucleotide sequence ID" value="NZ_JAOVZO020000017.1"/>
</dbReference>
<dbReference type="Pfam" id="PF00501">
    <property type="entry name" value="AMP-binding"/>
    <property type="match status" value="1"/>
</dbReference>
<dbReference type="InterPro" id="IPR045851">
    <property type="entry name" value="AMP-bd_C_sf"/>
</dbReference>